<protein>
    <submittedName>
        <fullName evidence="3">Phage-like element PBSX protein xkdP</fullName>
    </submittedName>
</protein>
<dbReference type="PROSITE" id="PS51782">
    <property type="entry name" value="LYSM"/>
    <property type="match status" value="1"/>
</dbReference>
<feature type="domain" description="LysM" evidence="2">
    <location>
        <begin position="170"/>
        <end position="219"/>
    </location>
</feature>
<organism evidence="3 4">
    <name type="scientific">Streptococcus mitis</name>
    <dbReference type="NCBI Taxonomy" id="28037"/>
    <lineage>
        <taxon>Bacteria</taxon>
        <taxon>Bacillati</taxon>
        <taxon>Bacillota</taxon>
        <taxon>Bacilli</taxon>
        <taxon>Lactobacillales</taxon>
        <taxon>Streptococcaceae</taxon>
        <taxon>Streptococcus</taxon>
        <taxon>Streptococcus mitis group</taxon>
    </lineage>
</organism>
<dbReference type="AlphaFoldDB" id="A0A139PU53"/>
<evidence type="ECO:0000313" key="3">
    <source>
        <dbReference type="EMBL" id="KXT93796.1"/>
    </source>
</evidence>
<dbReference type="InterPro" id="IPR018392">
    <property type="entry name" value="LysM"/>
</dbReference>
<dbReference type="PANTHER" id="PTHR34700">
    <property type="entry name" value="POTASSIUM BINDING PROTEIN KBP"/>
    <property type="match status" value="1"/>
</dbReference>
<dbReference type="EMBL" id="LQOD01000137">
    <property type="protein sequence ID" value="KXT93796.1"/>
    <property type="molecule type" value="Genomic_DNA"/>
</dbReference>
<dbReference type="InterPro" id="IPR036779">
    <property type="entry name" value="LysM_dom_sf"/>
</dbReference>
<evidence type="ECO:0000313" key="4">
    <source>
        <dbReference type="Proteomes" id="UP000070458"/>
    </source>
</evidence>
<dbReference type="PANTHER" id="PTHR34700:SF4">
    <property type="entry name" value="PHAGE-LIKE ELEMENT PBSX PROTEIN XKDP"/>
    <property type="match status" value="1"/>
</dbReference>
<feature type="region of interest" description="Disordered" evidence="1">
    <location>
        <begin position="144"/>
        <end position="173"/>
    </location>
</feature>
<dbReference type="SMART" id="SM00257">
    <property type="entry name" value="LysM"/>
    <property type="match status" value="1"/>
</dbReference>
<evidence type="ECO:0000259" key="2">
    <source>
        <dbReference type="PROSITE" id="PS51782"/>
    </source>
</evidence>
<sequence length="220" mass="24830">MFIFIEGIKLPVNPEEIKLEDKQGIETVAIIDTGNVPLVGNPELQSIEFESFIPSGRYDGNYQRNSRVSPESFVSSIRKFKTEGTPIQLMIGGAFGSAINGKFLVEQFDVSTKTGYEDDLIYKIKFLQYRSHKPRKVTIKDKQALEATKKKPQAKATEERSATTEKPAQKSHTVVSGDTLWGIAQTFYGDGSRYTEIYEANKDKIKDPHWIYPGQEFVIP</sequence>
<dbReference type="PATRIC" id="fig|28037.233.peg.818"/>
<accession>A0A139PU53</accession>
<dbReference type="OrthoDB" id="2155627at2"/>
<reference evidence="3 4" key="1">
    <citation type="submission" date="2016-01" db="EMBL/GenBank/DDBJ databases">
        <title>Highly variable Streptococcus oralis are common among viridans streptococci isolated from primates.</title>
        <authorList>
            <person name="Denapaite D."/>
            <person name="Rieger M."/>
            <person name="Koendgen S."/>
            <person name="Brueckner R."/>
            <person name="Ochigava I."/>
            <person name="Kappeler P."/>
            <person name="Maetz-Rensing K."/>
            <person name="Leendertz F."/>
            <person name="Hakenbeck R."/>
        </authorList>
    </citation>
    <scope>NUCLEOTIDE SEQUENCE [LARGE SCALE GENOMIC DNA]</scope>
    <source>
        <strain evidence="3 4">DD26</strain>
    </source>
</reference>
<proteinExistence type="predicted"/>
<name>A0A139PU53_STRMT</name>
<dbReference type="Pfam" id="PF01476">
    <property type="entry name" value="LysM"/>
    <property type="match status" value="1"/>
</dbReference>
<dbReference type="CDD" id="cd00118">
    <property type="entry name" value="LysM"/>
    <property type="match status" value="1"/>
</dbReference>
<dbReference type="RefSeq" id="WP_061439038.1">
    <property type="nucleotide sequence ID" value="NZ_KQ970286.1"/>
</dbReference>
<dbReference type="Gene3D" id="3.10.350.10">
    <property type="entry name" value="LysM domain"/>
    <property type="match status" value="1"/>
</dbReference>
<evidence type="ECO:0000256" key="1">
    <source>
        <dbReference type="SAM" id="MobiDB-lite"/>
    </source>
</evidence>
<gene>
    <name evidence="3" type="ORF">SMIDD26_00724</name>
</gene>
<dbReference type="Proteomes" id="UP000070458">
    <property type="component" value="Unassembled WGS sequence"/>
</dbReference>
<dbReference type="SUPFAM" id="SSF54106">
    <property type="entry name" value="LysM domain"/>
    <property type="match status" value="1"/>
</dbReference>
<dbReference type="InterPro" id="IPR052196">
    <property type="entry name" value="Bact_Kbp"/>
</dbReference>
<feature type="compositionally biased region" description="Polar residues" evidence="1">
    <location>
        <begin position="164"/>
        <end position="173"/>
    </location>
</feature>
<comment type="caution">
    <text evidence="3">The sequence shown here is derived from an EMBL/GenBank/DDBJ whole genome shotgun (WGS) entry which is preliminary data.</text>
</comment>